<protein>
    <recommendedName>
        <fullName evidence="4">P-loop containing nucleoside triphosphate hydrolase protein</fullName>
    </recommendedName>
</protein>
<evidence type="ECO:0000256" key="1">
    <source>
        <dbReference type="SAM" id="MobiDB-lite"/>
    </source>
</evidence>
<sequence>MGRWLLELKKNLGHDVIVHVVGTKSDVVAEDPSKRMVPFERCIAYVAENLFPSQTQQQQQPQPSLPHRFSNASASASSTAIASPHSNRSSGFWGQDIGWDCCHEISARDGEGVEEVFRVITRKLVEQRNQQLEIQQAQAMGMTPASEGHAGGYFDLPDGGNGSFRVGYGDRRRSWLGFPITPGATTTDGLESEVQSLRRKKGGKCC</sequence>
<dbReference type="Proteomes" id="UP000800092">
    <property type="component" value="Unassembled WGS sequence"/>
</dbReference>
<dbReference type="Gene3D" id="3.40.50.300">
    <property type="entry name" value="P-loop containing nucleotide triphosphate hydrolases"/>
    <property type="match status" value="1"/>
</dbReference>
<dbReference type="OrthoDB" id="25896at2759"/>
<feature type="compositionally biased region" description="Low complexity" evidence="1">
    <location>
        <begin position="70"/>
        <end position="86"/>
    </location>
</feature>
<dbReference type="AlphaFoldDB" id="A0A6A6H306"/>
<proteinExistence type="predicted"/>
<feature type="compositionally biased region" description="Low complexity" evidence="1">
    <location>
        <begin position="53"/>
        <end position="62"/>
    </location>
</feature>
<gene>
    <name evidence="2" type="ORF">EV356DRAFT_488478</name>
</gene>
<feature type="region of interest" description="Disordered" evidence="1">
    <location>
        <begin position="53"/>
        <end position="87"/>
    </location>
</feature>
<evidence type="ECO:0000313" key="2">
    <source>
        <dbReference type="EMBL" id="KAF2232484.1"/>
    </source>
</evidence>
<evidence type="ECO:0000313" key="3">
    <source>
        <dbReference type="Proteomes" id="UP000800092"/>
    </source>
</evidence>
<dbReference type="InterPro" id="IPR027417">
    <property type="entry name" value="P-loop_NTPase"/>
</dbReference>
<keyword evidence="3" id="KW-1185">Reference proteome</keyword>
<dbReference type="EMBL" id="ML991815">
    <property type="protein sequence ID" value="KAF2232484.1"/>
    <property type="molecule type" value="Genomic_DNA"/>
</dbReference>
<organism evidence="2 3">
    <name type="scientific">Viridothelium virens</name>
    <name type="common">Speckled blister lichen</name>
    <name type="synonym">Trypethelium virens</name>
    <dbReference type="NCBI Taxonomy" id="1048519"/>
    <lineage>
        <taxon>Eukaryota</taxon>
        <taxon>Fungi</taxon>
        <taxon>Dikarya</taxon>
        <taxon>Ascomycota</taxon>
        <taxon>Pezizomycotina</taxon>
        <taxon>Dothideomycetes</taxon>
        <taxon>Dothideomycetes incertae sedis</taxon>
        <taxon>Trypetheliales</taxon>
        <taxon>Trypetheliaceae</taxon>
        <taxon>Viridothelium</taxon>
    </lineage>
</organism>
<reference evidence="2" key="1">
    <citation type="journal article" date="2020" name="Stud. Mycol.">
        <title>101 Dothideomycetes genomes: a test case for predicting lifestyles and emergence of pathogens.</title>
        <authorList>
            <person name="Haridas S."/>
            <person name="Albert R."/>
            <person name="Binder M."/>
            <person name="Bloem J."/>
            <person name="Labutti K."/>
            <person name="Salamov A."/>
            <person name="Andreopoulos B."/>
            <person name="Baker S."/>
            <person name="Barry K."/>
            <person name="Bills G."/>
            <person name="Bluhm B."/>
            <person name="Cannon C."/>
            <person name="Castanera R."/>
            <person name="Culley D."/>
            <person name="Daum C."/>
            <person name="Ezra D."/>
            <person name="Gonzalez J."/>
            <person name="Henrissat B."/>
            <person name="Kuo A."/>
            <person name="Liang C."/>
            <person name="Lipzen A."/>
            <person name="Lutzoni F."/>
            <person name="Magnuson J."/>
            <person name="Mondo S."/>
            <person name="Nolan M."/>
            <person name="Ohm R."/>
            <person name="Pangilinan J."/>
            <person name="Park H.-J."/>
            <person name="Ramirez L."/>
            <person name="Alfaro M."/>
            <person name="Sun H."/>
            <person name="Tritt A."/>
            <person name="Yoshinaga Y."/>
            <person name="Zwiers L.-H."/>
            <person name="Turgeon B."/>
            <person name="Goodwin S."/>
            <person name="Spatafora J."/>
            <person name="Crous P."/>
            <person name="Grigoriev I."/>
        </authorList>
    </citation>
    <scope>NUCLEOTIDE SEQUENCE</scope>
    <source>
        <strain evidence="2">Tuck. ex Michener</strain>
    </source>
</reference>
<dbReference type="SUPFAM" id="SSF52540">
    <property type="entry name" value="P-loop containing nucleoside triphosphate hydrolases"/>
    <property type="match status" value="1"/>
</dbReference>
<accession>A0A6A6H306</accession>
<name>A0A6A6H306_VIRVR</name>
<evidence type="ECO:0008006" key="4">
    <source>
        <dbReference type="Google" id="ProtNLM"/>
    </source>
</evidence>